<evidence type="ECO:0000256" key="13">
    <source>
        <dbReference type="ARBA" id="ARBA00022918"/>
    </source>
</evidence>
<keyword evidence="11" id="KW-0694">RNA-binding</keyword>
<evidence type="ECO:0000256" key="18">
    <source>
        <dbReference type="SAM" id="MobiDB-lite"/>
    </source>
</evidence>
<sequence length="2408" mass="275580">MVRVKGFVLTEEILLKGGGMMFDWWDEIDESDEWHRFIFYFLSASYALVSILALISLLCCFKNAHCTTVSYSIESTRVWVDNTKSFPLNELVMVGEEEGRGSIEEERRGSSEEQLGNEDRGLAIEDRDWELNHVVCRGNLPKQRSKPGTIKDLAALVKQGQNETNPPKLWETQENRITALEARMATNHNYVEYILKNLTGRNSEQEQSAGDQDKPNACLALKNSSRPDDQMGENSQTKPIMLGLETENRGPGGSFSSSGTIVPMEQRVEVATMYLTGKAKIWLDGYIMQKHHVTWHEFQADIYHIFSDRSFSDIVEEFTKLTQKGGLRDDIKHRVKALDPKNLFEACKQAKIYELSVEFENKRFRPSFKIPPYPNPITTSKTTVLPVTTKLTSIPNQKQNLMEYRRQNSLCFKCGEKYIPGHQCKIKQINMITEEVDTSPVEVYPNDTEQFQQQKEENLEISMNAIAGCIGHNTLRIQGNIQGKPLCILIDSGSTHSFLTPKWTDAGIQVKTAYLLAITVANGQQLFSSARCNKVQWEMQGHNFLHDFRLLKLGESDMVLGFDWMKLFSPILMDFNNMTLSFGQGGEQICIQGEQPTTELHQISGATLFKMSARDSDIMGHIVLLTMAGSSPTVPIELQPILDKYNKVFAEPDGLPPQRTHDHAIPLILNATSVNLRPYQFPHNQKAEVEKHIATMIYSSIIQPSRSPFASPCLLIKKNDGTWRFCVDYRQLNILTIKDKFHIPIVEDLLDELHGAVYFSKIDLRSGYWQIRIKADDIYKIAFRTHQGHYEFKVMPFGLTNAPATFQALMNELFSSFLRKFVLVFFDDILVYSSSMQQHVKHLQIVLEVLKVNQLFAKLSKCFFGQTKVEYLGHIISAAGVSIDPSKVEVMQTWPQPKTLKSLRGFIGLTGYYRRFIKNYGIISRPLTEMLKKNGFHWNSTAYTAFECLKKAMCSAPVLALPYFSKTFYLETDASSGGIGVVLSQEGRPIAFLSKALSPKHSALSIYEREYLDILLVVSKWRHYLESAPFVIKTDHEPLKFLLEQKLTTTIQKKGLTKLLGLDYTIKYRKGKSNVVADALSRIWEDEAHCLAMGVTVLIPSWVQEIEESYKGDTLAQNWISILSISPVTDNKWKYSGAILRYDGRGGHSGAHATYYRIRSNFYWPNLKAMVAAYVRCCKTCQQTKVEHVAKPGLLQPLPIPNQAWEIITMDFIEGLPTSLMKSCILVIMDKFTKYSHFLPLAHPYSAAEVAKLYLDNVYKLHGQPKMAISDRDKTFTSIFWKEFMKQLGTKTLFSTAYHTKTDGQTERVNQCLEQYLRGICFYQPKQWAKWLPHAEWWQASIALRKNLKLAAKYFGPYRILEKIGTVAYRLDLPESSKLHPVFHVSFLKKFIGESTTAATEPPTVDEDGMLQIQPLKIMARRIVNRQGKPVTQLLVRWKNLAEENDTWEDYSTLKSQFPAFDPWGQGLSRGVGIVMVGEEEGQGSIEEERRGSSEEQLGNEDRGLGIEDRDWELNHVVSTGKLTKADEQARHGESMLEQPKTEGPEPEKREKNHFVMRAVVFGFYKSVFLIKSKALEMVLLDLLGLLFFSTYTLLVLFWAEIYHQARSLPIDKLRPAYYSINGLIYFVQAYLWISIRLRKSYLTVEISKLFVSVISFFAALGFMIYGGSLFIMLRRFAIESRGRQKKLFENFYSAQLTLRNKVSLAKTIASKLSPAQRKMFEDTCFGPWLKVQHPGGDAMLTHLFLQTMTSDLPENIQRRDEEIWFDFPPAYTCFGREEFCLITGLRFGHDDVGREARQPIPNDLIKLVEDLNAWNLFPWGSYLWKATWNKLSSALDDRKSLHGDGSKYTLTGFIWAFKIWIFEAFPAMKTYAIKTSNDIPRAISWKRKRTLQWEDLLRYTTINNEANTPLQRLTPTEAELATDWWQASKRFFDGTVDEQPPLREPSPRPELSPHPEPSSDRPGYTPPQRQPSPILSHHRASSPPSPQDRRPAKMPRRLSPCSPPPPQRDELGELRDEVNALREEVGTLRKDDGAWRVEVSTLRGKVAALREMVASLQNEVNTLRNEKKNSLLSQHENDYRNVEMAICEDSARRCPTHRSSLKSPLQSFKRPLFSLKIPPPTVQEATVIVEEVPPTIPEPDSHGVIYRSIEKPPPVPDMMDESWLSYELPASTLPVSEVERRQLPETIVDNTLWAKTAVDFYLHERSQGCYTDINKLNDEMFLLLDRSWWGVLLGVEDSGYLDGEHIDAWVSRLLIIRKLRKNKKNSLYTIMPMAFHAVHLKNQRDESFLLGNGQAKLYHAWWEVDKVFIPVLERRHWLLVQLQLPSLKIISHSGHKKPKKFNVTVFRDETAPQQSPGARGDCGPLVCLCLARLTTGITEFLPPTDRDRAAVGLWFRHYMARAIYSRC</sequence>
<keyword evidence="19" id="KW-0472">Membrane</keyword>
<dbReference type="InterPro" id="IPR050951">
    <property type="entry name" value="Retrovirus_Pol_polyprotein"/>
</dbReference>
<dbReference type="Pfam" id="PF17921">
    <property type="entry name" value="Integrase_H2C2"/>
    <property type="match status" value="1"/>
</dbReference>
<dbReference type="Gene3D" id="1.10.340.70">
    <property type="match status" value="1"/>
</dbReference>
<evidence type="ECO:0000256" key="11">
    <source>
        <dbReference type="ARBA" id="ARBA00022884"/>
    </source>
</evidence>
<protein>
    <recommendedName>
        <fullName evidence="24">Reverse transcriptase</fullName>
    </recommendedName>
</protein>
<dbReference type="Pfam" id="PF24626">
    <property type="entry name" value="SH3_Tf2-1"/>
    <property type="match status" value="1"/>
</dbReference>
<dbReference type="SUPFAM" id="SSF56672">
    <property type="entry name" value="DNA/RNA polymerases"/>
    <property type="match status" value="1"/>
</dbReference>
<dbReference type="GO" id="GO:0006508">
    <property type="term" value="P:proteolysis"/>
    <property type="evidence" value="ECO:0007669"/>
    <property type="project" value="UniProtKB-KW"/>
</dbReference>
<keyword evidence="2" id="KW-0645">Protease</keyword>
<dbReference type="GO" id="GO:0003887">
    <property type="term" value="F:DNA-directed DNA polymerase activity"/>
    <property type="evidence" value="ECO:0007669"/>
    <property type="project" value="UniProtKB-KW"/>
</dbReference>
<keyword evidence="5" id="KW-0540">Nuclease</keyword>
<comment type="caution">
    <text evidence="22">The sequence shown here is derived from an EMBL/GenBank/DDBJ whole genome shotgun (WGS) entry which is preliminary data.</text>
</comment>
<dbReference type="InterPro" id="IPR043128">
    <property type="entry name" value="Rev_trsase/Diguanyl_cyclase"/>
</dbReference>
<dbReference type="GO" id="GO:0003964">
    <property type="term" value="F:RNA-directed DNA polymerase activity"/>
    <property type="evidence" value="ECO:0007669"/>
    <property type="project" value="UniProtKB-KW"/>
</dbReference>
<dbReference type="PROSITE" id="PS00141">
    <property type="entry name" value="ASP_PROTEASE"/>
    <property type="match status" value="1"/>
</dbReference>
<evidence type="ECO:0000256" key="8">
    <source>
        <dbReference type="ARBA" id="ARBA00022759"/>
    </source>
</evidence>
<dbReference type="SUPFAM" id="SSF53098">
    <property type="entry name" value="Ribonuclease H-like"/>
    <property type="match status" value="1"/>
</dbReference>
<dbReference type="GO" id="GO:0006310">
    <property type="term" value="P:DNA recombination"/>
    <property type="evidence" value="ECO:0007669"/>
    <property type="project" value="UniProtKB-KW"/>
</dbReference>
<dbReference type="Gene3D" id="2.40.70.10">
    <property type="entry name" value="Acid Proteases"/>
    <property type="match status" value="1"/>
</dbReference>
<keyword evidence="17" id="KW-0511">Multifunctional enzyme</keyword>
<keyword evidence="15" id="KW-0238">DNA-binding</keyword>
<feature type="transmembrane region" description="Helical" evidence="19">
    <location>
        <begin position="1619"/>
        <end position="1638"/>
    </location>
</feature>
<evidence type="ECO:0000256" key="16">
    <source>
        <dbReference type="ARBA" id="ARBA00023172"/>
    </source>
</evidence>
<dbReference type="GO" id="GO:0046872">
    <property type="term" value="F:metal ion binding"/>
    <property type="evidence" value="ECO:0007669"/>
    <property type="project" value="UniProtKB-KW"/>
</dbReference>
<evidence type="ECO:0000256" key="5">
    <source>
        <dbReference type="ARBA" id="ARBA00022722"/>
    </source>
</evidence>
<feature type="domain" description="Integrase catalytic" evidence="21">
    <location>
        <begin position="1195"/>
        <end position="1365"/>
    </location>
</feature>
<dbReference type="GO" id="GO:0005634">
    <property type="term" value="C:nucleus"/>
    <property type="evidence" value="ECO:0007669"/>
    <property type="project" value="UniProtKB-SubCell"/>
</dbReference>
<feature type="region of interest" description="Disordered" evidence="18">
    <location>
        <begin position="1523"/>
        <end position="1549"/>
    </location>
</feature>
<dbReference type="Pfam" id="PF06454">
    <property type="entry name" value="THH1_TOM1-3_dom"/>
    <property type="match status" value="1"/>
</dbReference>
<dbReference type="InterPro" id="IPR012337">
    <property type="entry name" value="RNaseH-like_sf"/>
</dbReference>
<keyword evidence="12" id="KW-0229">DNA integration</keyword>
<dbReference type="Pfam" id="PF17919">
    <property type="entry name" value="RT_RNaseH_2"/>
    <property type="match status" value="1"/>
</dbReference>
<proteinExistence type="predicted"/>
<dbReference type="PANTHER" id="PTHR37984">
    <property type="entry name" value="PROTEIN CBG26694"/>
    <property type="match status" value="1"/>
</dbReference>
<dbReference type="InterPro" id="IPR009457">
    <property type="entry name" value="THH1/TOM1/TOM3_dom"/>
</dbReference>
<dbReference type="Gene3D" id="2.40.50.40">
    <property type="match status" value="1"/>
</dbReference>
<dbReference type="InterPro" id="IPR001584">
    <property type="entry name" value="Integrase_cat-core"/>
</dbReference>
<evidence type="ECO:0000256" key="19">
    <source>
        <dbReference type="SAM" id="Phobius"/>
    </source>
</evidence>
<feature type="region of interest" description="Disordered" evidence="18">
    <location>
        <begin position="1481"/>
        <end position="1502"/>
    </location>
</feature>
<feature type="transmembrane region" description="Helical" evidence="19">
    <location>
        <begin position="1578"/>
        <end position="1599"/>
    </location>
</feature>
<evidence type="ECO:0000256" key="12">
    <source>
        <dbReference type="ARBA" id="ARBA00022908"/>
    </source>
</evidence>
<feature type="transmembrane region" description="Helical" evidence="19">
    <location>
        <begin position="1650"/>
        <end position="1674"/>
    </location>
</feature>
<evidence type="ECO:0000256" key="7">
    <source>
        <dbReference type="ARBA" id="ARBA00022750"/>
    </source>
</evidence>
<dbReference type="Pfam" id="PF00078">
    <property type="entry name" value="RVT_1"/>
    <property type="match status" value="1"/>
</dbReference>
<evidence type="ECO:0000259" key="21">
    <source>
        <dbReference type="PROSITE" id="PS50994"/>
    </source>
</evidence>
<keyword evidence="9" id="KW-0378">Hydrolase</keyword>
<dbReference type="InterPro" id="IPR056924">
    <property type="entry name" value="SH3_Tf2-1"/>
</dbReference>
<dbReference type="InterPro" id="IPR041577">
    <property type="entry name" value="RT_RNaseH_2"/>
</dbReference>
<evidence type="ECO:0000256" key="3">
    <source>
        <dbReference type="ARBA" id="ARBA00022679"/>
    </source>
</evidence>
<dbReference type="PROSITE" id="PS00598">
    <property type="entry name" value="CHROMO_1"/>
    <property type="match status" value="1"/>
</dbReference>
<gene>
    <name evidence="22" type="ORF">F3Y22_tig00111835pilonHSYRG00208</name>
</gene>
<name>A0A6A2Y7Q1_HIBSY</name>
<evidence type="ECO:0000313" key="23">
    <source>
        <dbReference type="Proteomes" id="UP000436088"/>
    </source>
</evidence>
<comment type="subcellular location">
    <subcellularLocation>
        <location evidence="1">Nucleus</location>
    </subcellularLocation>
</comment>
<dbReference type="InterPro" id="IPR023780">
    <property type="entry name" value="Chromo_domain"/>
</dbReference>
<dbReference type="InterPro" id="IPR041588">
    <property type="entry name" value="Integrase_H2C2"/>
</dbReference>
<keyword evidence="19" id="KW-1133">Transmembrane helix</keyword>
<dbReference type="GO" id="GO:0003677">
    <property type="term" value="F:DNA binding"/>
    <property type="evidence" value="ECO:0007669"/>
    <property type="project" value="UniProtKB-KW"/>
</dbReference>
<keyword evidence="23" id="KW-1185">Reference proteome</keyword>
<dbReference type="GO" id="GO:0003723">
    <property type="term" value="F:RNA binding"/>
    <property type="evidence" value="ECO:0007669"/>
    <property type="project" value="UniProtKB-KW"/>
</dbReference>
<dbReference type="CDD" id="cd01647">
    <property type="entry name" value="RT_LTR"/>
    <property type="match status" value="1"/>
</dbReference>
<dbReference type="GO" id="GO:0004519">
    <property type="term" value="F:endonuclease activity"/>
    <property type="evidence" value="ECO:0007669"/>
    <property type="project" value="UniProtKB-KW"/>
</dbReference>
<feature type="compositionally biased region" description="Basic and acidic residues" evidence="18">
    <location>
        <begin position="1487"/>
        <end position="1502"/>
    </location>
</feature>
<dbReference type="Gene3D" id="3.30.70.270">
    <property type="match status" value="2"/>
</dbReference>
<evidence type="ECO:0000256" key="10">
    <source>
        <dbReference type="ARBA" id="ARBA00022842"/>
    </source>
</evidence>
<dbReference type="InterPro" id="IPR023779">
    <property type="entry name" value="Chromodomain_CS"/>
</dbReference>
<keyword evidence="10" id="KW-0460">Magnesium</keyword>
<dbReference type="EMBL" id="VEPZ02001442">
    <property type="protein sequence ID" value="KAE8672696.1"/>
    <property type="molecule type" value="Genomic_DNA"/>
</dbReference>
<feature type="transmembrane region" description="Helical" evidence="19">
    <location>
        <begin position="1555"/>
        <end position="1571"/>
    </location>
</feature>
<dbReference type="Gene3D" id="3.10.10.10">
    <property type="entry name" value="HIV Type 1 Reverse Transcriptase, subunit A, domain 1"/>
    <property type="match status" value="1"/>
</dbReference>
<feature type="region of interest" description="Disordered" evidence="18">
    <location>
        <begin position="1936"/>
        <end position="2013"/>
    </location>
</feature>
<dbReference type="Gene3D" id="3.10.20.370">
    <property type="match status" value="1"/>
</dbReference>
<dbReference type="CDD" id="cd09274">
    <property type="entry name" value="RNase_HI_RT_Ty3"/>
    <property type="match status" value="1"/>
</dbReference>
<dbReference type="Pfam" id="PF08284">
    <property type="entry name" value="RVP_2"/>
    <property type="match status" value="1"/>
</dbReference>
<dbReference type="Gene3D" id="3.30.420.10">
    <property type="entry name" value="Ribonuclease H-like superfamily/Ribonuclease H"/>
    <property type="match status" value="1"/>
</dbReference>
<dbReference type="InterPro" id="IPR000477">
    <property type="entry name" value="RT_dom"/>
</dbReference>
<evidence type="ECO:0000256" key="17">
    <source>
        <dbReference type="ARBA" id="ARBA00023268"/>
    </source>
</evidence>
<evidence type="ECO:0000256" key="9">
    <source>
        <dbReference type="ARBA" id="ARBA00022801"/>
    </source>
</evidence>
<dbReference type="PROSITE" id="PS50878">
    <property type="entry name" value="RT_POL"/>
    <property type="match status" value="1"/>
</dbReference>
<feature type="region of interest" description="Disordered" evidence="18">
    <location>
        <begin position="97"/>
        <end position="119"/>
    </location>
</feature>
<organism evidence="22 23">
    <name type="scientific">Hibiscus syriacus</name>
    <name type="common">Rose of Sharon</name>
    <dbReference type="NCBI Taxonomy" id="106335"/>
    <lineage>
        <taxon>Eukaryota</taxon>
        <taxon>Viridiplantae</taxon>
        <taxon>Streptophyta</taxon>
        <taxon>Embryophyta</taxon>
        <taxon>Tracheophyta</taxon>
        <taxon>Spermatophyta</taxon>
        <taxon>Magnoliopsida</taxon>
        <taxon>eudicotyledons</taxon>
        <taxon>Gunneridae</taxon>
        <taxon>Pentapetalae</taxon>
        <taxon>rosids</taxon>
        <taxon>malvids</taxon>
        <taxon>Malvales</taxon>
        <taxon>Malvaceae</taxon>
        <taxon>Malvoideae</taxon>
        <taxon>Hibiscus</taxon>
    </lineage>
</organism>
<dbReference type="SUPFAM" id="SSF54001">
    <property type="entry name" value="Cysteine proteinases"/>
    <property type="match status" value="1"/>
</dbReference>
<dbReference type="CDD" id="cd00303">
    <property type="entry name" value="retropepsin_like"/>
    <property type="match status" value="1"/>
</dbReference>
<evidence type="ECO:0000256" key="15">
    <source>
        <dbReference type="ARBA" id="ARBA00023125"/>
    </source>
</evidence>
<keyword evidence="3" id="KW-0808">Transferase</keyword>
<evidence type="ECO:0000256" key="2">
    <source>
        <dbReference type="ARBA" id="ARBA00022670"/>
    </source>
</evidence>
<keyword evidence="13" id="KW-0695">RNA-directed DNA polymerase</keyword>
<keyword evidence="8" id="KW-0255">Endonuclease</keyword>
<keyword evidence="4" id="KW-0548">Nucleotidyltransferase</keyword>
<dbReference type="InterPro" id="IPR043502">
    <property type="entry name" value="DNA/RNA_pol_sf"/>
</dbReference>
<feature type="domain" description="Reverse transcriptase" evidence="20">
    <location>
        <begin position="697"/>
        <end position="876"/>
    </location>
</feature>
<dbReference type="Proteomes" id="UP000436088">
    <property type="component" value="Unassembled WGS sequence"/>
</dbReference>
<dbReference type="InterPro" id="IPR036397">
    <property type="entry name" value="RNaseH_sf"/>
</dbReference>
<evidence type="ECO:0000256" key="1">
    <source>
        <dbReference type="ARBA" id="ARBA00004123"/>
    </source>
</evidence>
<dbReference type="FunFam" id="3.10.10.10:FF:000007">
    <property type="entry name" value="Retrovirus-related Pol polyprotein from transposon 17.6-like Protein"/>
    <property type="match status" value="1"/>
</dbReference>
<dbReference type="PROSITE" id="PS50994">
    <property type="entry name" value="INTEGRASE"/>
    <property type="match status" value="1"/>
</dbReference>
<dbReference type="FunFam" id="3.30.70.270:FF:000020">
    <property type="entry name" value="Transposon Tf2-6 polyprotein-like Protein"/>
    <property type="match status" value="1"/>
</dbReference>
<evidence type="ECO:0000259" key="20">
    <source>
        <dbReference type="PROSITE" id="PS50878"/>
    </source>
</evidence>
<dbReference type="SUPFAM" id="SSF50630">
    <property type="entry name" value="Acid proteases"/>
    <property type="match status" value="1"/>
</dbReference>
<evidence type="ECO:0000256" key="6">
    <source>
        <dbReference type="ARBA" id="ARBA00022723"/>
    </source>
</evidence>
<dbReference type="PANTHER" id="PTHR37984:SF5">
    <property type="entry name" value="PROTEIN NYNRIN-LIKE"/>
    <property type="match status" value="1"/>
</dbReference>
<evidence type="ECO:0000256" key="14">
    <source>
        <dbReference type="ARBA" id="ARBA00022932"/>
    </source>
</evidence>
<feature type="transmembrane region" description="Helical" evidence="19">
    <location>
        <begin position="37"/>
        <end position="58"/>
    </location>
</feature>
<dbReference type="InterPro" id="IPR016197">
    <property type="entry name" value="Chromo-like_dom_sf"/>
</dbReference>
<dbReference type="InterPro" id="IPR001969">
    <property type="entry name" value="Aspartic_peptidase_AS"/>
</dbReference>
<keyword evidence="14" id="KW-0239">DNA-directed DNA polymerase</keyword>
<feature type="compositionally biased region" description="Basic and acidic residues" evidence="18">
    <location>
        <begin position="1524"/>
        <end position="1549"/>
    </location>
</feature>
<evidence type="ECO:0000256" key="4">
    <source>
        <dbReference type="ARBA" id="ARBA00022695"/>
    </source>
</evidence>
<evidence type="ECO:0008006" key="24">
    <source>
        <dbReference type="Google" id="ProtNLM"/>
    </source>
</evidence>
<reference evidence="22" key="1">
    <citation type="submission" date="2019-09" db="EMBL/GenBank/DDBJ databases">
        <title>Draft genome information of white flower Hibiscus syriacus.</title>
        <authorList>
            <person name="Kim Y.-M."/>
        </authorList>
    </citation>
    <scope>NUCLEOTIDE SEQUENCE [LARGE SCALE GENOMIC DNA]</scope>
    <source>
        <strain evidence="22">YM2019G1</strain>
    </source>
</reference>
<keyword evidence="7" id="KW-0064">Aspartyl protease</keyword>
<dbReference type="GO" id="GO:0015074">
    <property type="term" value="P:DNA integration"/>
    <property type="evidence" value="ECO:0007669"/>
    <property type="project" value="UniProtKB-KW"/>
</dbReference>
<dbReference type="InterPro" id="IPR038765">
    <property type="entry name" value="Papain-like_cys_pep_sf"/>
</dbReference>
<dbReference type="GO" id="GO:0004190">
    <property type="term" value="F:aspartic-type endopeptidase activity"/>
    <property type="evidence" value="ECO:0007669"/>
    <property type="project" value="UniProtKB-KW"/>
</dbReference>
<dbReference type="SUPFAM" id="SSF54160">
    <property type="entry name" value="Chromo domain-like"/>
    <property type="match status" value="1"/>
</dbReference>
<dbReference type="Pfam" id="PF00385">
    <property type="entry name" value="Chromo"/>
    <property type="match status" value="1"/>
</dbReference>
<feature type="region of interest" description="Disordered" evidence="18">
    <location>
        <begin position="202"/>
        <end position="236"/>
    </location>
</feature>
<feature type="compositionally biased region" description="Basic and acidic residues" evidence="18">
    <location>
        <begin position="1946"/>
        <end position="1960"/>
    </location>
</feature>
<keyword evidence="19" id="KW-0812">Transmembrane</keyword>
<accession>A0A6A2Y7Q1</accession>
<dbReference type="InterPro" id="IPR021109">
    <property type="entry name" value="Peptidase_aspartic_dom_sf"/>
</dbReference>
<keyword evidence="16" id="KW-0233">DNA recombination</keyword>
<evidence type="ECO:0000313" key="22">
    <source>
        <dbReference type="EMBL" id="KAE8672696.1"/>
    </source>
</evidence>
<keyword evidence="6" id="KW-0479">Metal-binding</keyword>
<dbReference type="Gene3D" id="3.40.395.10">
    <property type="entry name" value="Adenoviral Proteinase, Chain A"/>
    <property type="match status" value="1"/>
</dbReference>